<reference evidence="1 2" key="2">
    <citation type="journal article" date="2018" name="New Phytol.">
        <title>High intraspecific genome diversity in the model arbuscular mycorrhizal symbiont Rhizophagus irregularis.</title>
        <authorList>
            <person name="Chen E.C.H."/>
            <person name="Morin E."/>
            <person name="Beaudet D."/>
            <person name="Noel J."/>
            <person name="Yildirir G."/>
            <person name="Ndikumana S."/>
            <person name="Charron P."/>
            <person name="St-Onge C."/>
            <person name="Giorgi J."/>
            <person name="Kruger M."/>
            <person name="Marton T."/>
            <person name="Ropars J."/>
            <person name="Grigoriev I.V."/>
            <person name="Hainaut M."/>
            <person name="Henrissat B."/>
            <person name="Roux C."/>
            <person name="Martin F."/>
            <person name="Corradi N."/>
        </authorList>
    </citation>
    <scope>NUCLEOTIDE SEQUENCE [LARGE SCALE GENOMIC DNA]</scope>
    <source>
        <strain evidence="1 2">DAOM 197198</strain>
    </source>
</reference>
<dbReference type="Proteomes" id="UP000018888">
    <property type="component" value="Unassembled WGS sequence"/>
</dbReference>
<gene>
    <name evidence="1" type="ORF">GLOIN_2v1589073</name>
</gene>
<evidence type="ECO:0000313" key="1">
    <source>
        <dbReference type="EMBL" id="POG73215.1"/>
    </source>
</evidence>
<proteinExistence type="predicted"/>
<sequence>MFVLQLIFRGRVINIIPSEFRFIQASKSWCFYKEKFQKEVVSVLYKKNRCPTKGKKSCPASLLKEKR</sequence>
<organism evidence="1 2">
    <name type="scientific">Rhizophagus irregularis (strain DAOM 181602 / DAOM 197198 / MUCL 43194)</name>
    <name type="common">Arbuscular mycorrhizal fungus</name>
    <name type="synonym">Glomus intraradices</name>
    <dbReference type="NCBI Taxonomy" id="747089"/>
    <lineage>
        <taxon>Eukaryota</taxon>
        <taxon>Fungi</taxon>
        <taxon>Fungi incertae sedis</taxon>
        <taxon>Mucoromycota</taxon>
        <taxon>Glomeromycotina</taxon>
        <taxon>Glomeromycetes</taxon>
        <taxon>Glomerales</taxon>
        <taxon>Glomeraceae</taxon>
        <taxon>Rhizophagus</taxon>
    </lineage>
</organism>
<dbReference type="AlphaFoldDB" id="A0A2P4Q6E2"/>
<evidence type="ECO:0000313" key="2">
    <source>
        <dbReference type="Proteomes" id="UP000018888"/>
    </source>
</evidence>
<comment type="caution">
    <text evidence="1">The sequence shown here is derived from an EMBL/GenBank/DDBJ whole genome shotgun (WGS) entry which is preliminary data.</text>
</comment>
<keyword evidence="2" id="KW-1185">Reference proteome</keyword>
<protein>
    <submittedName>
        <fullName evidence="1">Uncharacterized protein</fullName>
    </submittedName>
</protein>
<name>A0A2P4Q6E2_RHIID</name>
<dbReference type="EMBL" id="AUPC02000086">
    <property type="protein sequence ID" value="POG73215.1"/>
    <property type="molecule type" value="Genomic_DNA"/>
</dbReference>
<reference evidence="1 2" key="1">
    <citation type="journal article" date="2013" name="Proc. Natl. Acad. Sci. U.S.A.">
        <title>Genome of an arbuscular mycorrhizal fungus provides insight into the oldest plant symbiosis.</title>
        <authorList>
            <person name="Tisserant E."/>
            <person name="Malbreil M."/>
            <person name="Kuo A."/>
            <person name="Kohler A."/>
            <person name="Symeonidi A."/>
            <person name="Balestrini R."/>
            <person name="Charron P."/>
            <person name="Duensing N."/>
            <person name="Frei Dit Frey N."/>
            <person name="Gianinazzi-Pearson V."/>
            <person name="Gilbert L.B."/>
            <person name="Handa Y."/>
            <person name="Herr J.R."/>
            <person name="Hijri M."/>
            <person name="Koul R."/>
            <person name="Kawaguchi M."/>
            <person name="Krajinski F."/>
            <person name="Lammers P.J."/>
            <person name="Masclaux F.G."/>
            <person name="Murat C."/>
            <person name="Morin E."/>
            <person name="Ndikumana S."/>
            <person name="Pagni M."/>
            <person name="Petitpierre D."/>
            <person name="Requena N."/>
            <person name="Rosikiewicz P."/>
            <person name="Riley R."/>
            <person name="Saito K."/>
            <person name="San Clemente H."/>
            <person name="Shapiro H."/>
            <person name="van Tuinen D."/>
            <person name="Becard G."/>
            <person name="Bonfante P."/>
            <person name="Paszkowski U."/>
            <person name="Shachar-Hill Y.Y."/>
            <person name="Tuskan G.A."/>
            <person name="Young P.W."/>
            <person name="Sanders I.R."/>
            <person name="Henrissat B."/>
            <person name="Rensing S.A."/>
            <person name="Grigoriev I.V."/>
            <person name="Corradi N."/>
            <person name="Roux C."/>
            <person name="Martin F."/>
        </authorList>
    </citation>
    <scope>NUCLEOTIDE SEQUENCE [LARGE SCALE GENOMIC DNA]</scope>
    <source>
        <strain evidence="1 2">DAOM 197198</strain>
    </source>
</reference>
<accession>A0A2P4Q6E2</accession>